<dbReference type="Gene3D" id="2.40.30.170">
    <property type="match status" value="1"/>
</dbReference>
<reference evidence="4 5" key="1">
    <citation type="submission" date="2019-06" db="EMBL/GenBank/DDBJ databases">
        <title>Genome sequence of Litorilinea aerophila BAA-2444.</title>
        <authorList>
            <person name="Maclea K.S."/>
            <person name="Maurais E.G."/>
            <person name="Iannazzi L.C."/>
        </authorList>
    </citation>
    <scope>NUCLEOTIDE SEQUENCE [LARGE SCALE GENOMIC DNA]</scope>
    <source>
        <strain evidence="4 5">ATCC BAA-2444</strain>
    </source>
</reference>
<proteinExistence type="predicted"/>
<dbReference type="Gene3D" id="1.10.287.470">
    <property type="entry name" value="Helix hairpin bin"/>
    <property type="match status" value="1"/>
</dbReference>
<dbReference type="Gene3D" id="2.40.50.100">
    <property type="match status" value="2"/>
</dbReference>
<dbReference type="OrthoDB" id="164087at2"/>
<evidence type="ECO:0000256" key="2">
    <source>
        <dbReference type="ARBA" id="ARBA00023054"/>
    </source>
</evidence>
<organism evidence="4 5">
    <name type="scientific">Litorilinea aerophila</name>
    <dbReference type="NCBI Taxonomy" id="1204385"/>
    <lineage>
        <taxon>Bacteria</taxon>
        <taxon>Bacillati</taxon>
        <taxon>Chloroflexota</taxon>
        <taxon>Caldilineae</taxon>
        <taxon>Caldilineales</taxon>
        <taxon>Caldilineaceae</taxon>
        <taxon>Litorilinea</taxon>
    </lineage>
</organism>
<comment type="caution">
    <text evidence="4">The sequence shown here is derived from an EMBL/GenBank/DDBJ whole genome shotgun (WGS) entry which is preliminary data.</text>
</comment>
<dbReference type="SUPFAM" id="SSF111369">
    <property type="entry name" value="HlyD-like secretion proteins"/>
    <property type="match status" value="2"/>
</dbReference>
<evidence type="ECO:0000256" key="1">
    <source>
        <dbReference type="ARBA" id="ARBA00004196"/>
    </source>
</evidence>
<dbReference type="EMBL" id="VIGC01000033">
    <property type="protein sequence ID" value="TQE93786.1"/>
    <property type="molecule type" value="Genomic_DNA"/>
</dbReference>
<sequence>MKKWIVFTLIGLAVVLGAGYWYLQNQNPDASLFPAGAAEPTATPLPTVTAPEVVIVDGTVVPIRHAALSFATTGIVAQILVEEGDTVEAGTVLARLQNERQVIAIAQAEARVRSSRARLEKLKAGPSPEEVAAAQAAVDIARANLDSLLEGSRPEDVAAAEAALAAAQANLRRLLNGADEEQLIAALADLQNAEATLRQAQSAYDQVKWRNDVAALPQAAELERATNNYEAAKARYDLLAAGAKESEIAAAQAEVERARANLDKARTPATAGQIAAAQAEVERAEAELALRQAGARPEDIAAAEAELMEAQANLMQSQAALAETELRAPFPGTVAALTLQVGEQVVAGTPVVQLADLSAWQIETDDLTEINVVHIQEGDRAILTFDALPEVEISGTVVRIRPLGESKQGDITYTATIQPDIQDERLRWNMTASVTIQPDREE</sequence>
<evidence type="ECO:0000256" key="3">
    <source>
        <dbReference type="SAM" id="Coils"/>
    </source>
</evidence>
<dbReference type="PANTHER" id="PTHR32347">
    <property type="entry name" value="EFFLUX SYSTEM COMPONENT YKNX-RELATED"/>
    <property type="match status" value="1"/>
</dbReference>
<keyword evidence="2 3" id="KW-0175">Coiled coil</keyword>
<dbReference type="Proteomes" id="UP000317371">
    <property type="component" value="Unassembled WGS sequence"/>
</dbReference>
<dbReference type="InParanoid" id="A0A540VAI4"/>
<dbReference type="RefSeq" id="WP_141611926.1">
    <property type="nucleotide sequence ID" value="NZ_VIGC02000033.1"/>
</dbReference>
<name>A0A540VAI4_9CHLR</name>
<dbReference type="AlphaFoldDB" id="A0A540VAI4"/>
<dbReference type="PANTHER" id="PTHR32347:SF23">
    <property type="entry name" value="BLL5650 PROTEIN"/>
    <property type="match status" value="1"/>
</dbReference>
<protein>
    <submittedName>
        <fullName evidence="4">HlyD family efflux transporter periplasmic adaptor subunit</fullName>
    </submittedName>
</protein>
<dbReference type="InterPro" id="IPR050465">
    <property type="entry name" value="UPF0194_transport"/>
</dbReference>
<dbReference type="GO" id="GO:0030313">
    <property type="term" value="C:cell envelope"/>
    <property type="evidence" value="ECO:0007669"/>
    <property type="project" value="UniProtKB-SubCell"/>
</dbReference>
<accession>A0A540VAI4</accession>
<keyword evidence="5" id="KW-1185">Reference proteome</keyword>
<comment type="subcellular location">
    <subcellularLocation>
        <location evidence="1">Cell envelope</location>
    </subcellularLocation>
</comment>
<evidence type="ECO:0000313" key="5">
    <source>
        <dbReference type="Proteomes" id="UP000317371"/>
    </source>
</evidence>
<feature type="coiled-coil region" evidence="3">
    <location>
        <begin position="157"/>
        <end position="327"/>
    </location>
</feature>
<gene>
    <name evidence="4" type="ORF">FKZ61_19955</name>
</gene>
<evidence type="ECO:0000313" key="4">
    <source>
        <dbReference type="EMBL" id="TQE93786.1"/>
    </source>
</evidence>